<name>A0A955RM50_9BACT</name>
<evidence type="ECO:0000313" key="2">
    <source>
        <dbReference type="EMBL" id="MCA9387012.1"/>
    </source>
</evidence>
<evidence type="ECO:0000256" key="1">
    <source>
        <dbReference type="SAM" id="Coils"/>
    </source>
</evidence>
<dbReference type="GO" id="GO:0006450">
    <property type="term" value="P:regulation of translational fidelity"/>
    <property type="evidence" value="ECO:0007669"/>
    <property type="project" value="InterPro"/>
</dbReference>
<gene>
    <name evidence="2" type="primary">gatC</name>
    <name evidence="2" type="ORF">KC669_03180</name>
</gene>
<dbReference type="Gene3D" id="1.10.20.60">
    <property type="entry name" value="Glu-tRNAGln amidotransferase C subunit, N-terminal domain"/>
    <property type="match status" value="1"/>
</dbReference>
<dbReference type="EMBL" id="JAGQLF010000035">
    <property type="protein sequence ID" value="MCA9387012.1"/>
    <property type="molecule type" value="Genomic_DNA"/>
</dbReference>
<accession>A0A955RM50</accession>
<protein>
    <submittedName>
        <fullName evidence="2">Asp-tRNA(Asn)/Glu-tRNA(Gln) amidotransferase subunit GatC</fullName>
    </submittedName>
</protein>
<reference evidence="2" key="2">
    <citation type="journal article" date="2021" name="Microbiome">
        <title>Successional dynamics and alternative stable states in a saline activated sludge microbial community over 9 years.</title>
        <authorList>
            <person name="Wang Y."/>
            <person name="Ye J."/>
            <person name="Ju F."/>
            <person name="Liu L."/>
            <person name="Boyd J.A."/>
            <person name="Deng Y."/>
            <person name="Parks D.H."/>
            <person name="Jiang X."/>
            <person name="Yin X."/>
            <person name="Woodcroft B.J."/>
            <person name="Tyson G.W."/>
            <person name="Hugenholtz P."/>
            <person name="Polz M.F."/>
            <person name="Zhang T."/>
        </authorList>
    </citation>
    <scope>NUCLEOTIDE SEQUENCE</scope>
    <source>
        <strain evidence="2">HKST-UBA09</strain>
    </source>
</reference>
<dbReference type="NCBIfam" id="TIGR00135">
    <property type="entry name" value="gatC"/>
    <property type="match status" value="1"/>
</dbReference>
<evidence type="ECO:0000313" key="3">
    <source>
        <dbReference type="Proteomes" id="UP000714915"/>
    </source>
</evidence>
<dbReference type="InterPro" id="IPR036113">
    <property type="entry name" value="Asp/Glu-ADT_sf_sub_c"/>
</dbReference>
<feature type="coiled-coil region" evidence="1">
    <location>
        <begin position="11"/>
        <end position="38"/>
    </location>
</feature>
<dbReference type="AlphaFoldDB" id="A0A955RM50"/>
<dbReference type="SUPFAM" id="SSF141000">
    <property type="entry name" value="Glu-tRNAGln amidotransferase C subunit"/>
    <property type="match status" value="1"/>
</dbReference>
<sequence length="102" mass="11734">MNKATKEDIKKISELAKLDLAEAELEKYENEFNDILAYVGKVMECNVDDIPETHNLENYKDTVMQEDTSIELDITREEYLQNATEGRSKNGFIKTSRVVGEE</sequence>
<organism evidence="2 3">
    <name type="scientific">Candidatus Dojkabacteria bacterium</name>
    <dbReference type="NCBI Taxonomy" id="2099670"/>
    <lineage>
        <taxon>Bacteria</taxon>
        <taxon>Candidatus Dojkabacteria</taxon>
    </lineage>
</organism>
<comment type="caution">
    <text evidence="2">The sequence shown here is derived from an EMBL/GenBank/DDBJ whole genome shotgun (WGS) entry which is preliminary data.</text>
</comment>
<dbReference type="Pfam" id="PF02686">
    <property type="entry name" value="GatC"/>
    <property type="match status" value="1"/>
</dbReference>
<proteinExistence type="predicted"/>
<reference evidence="2" key="1">
    <citation type="submission" date="2020-04" db="EMBL/GenBank/DDBJ databases">
        <authorList>
            <person name="Zhang T."/>
        </authorList>
    </citation>
    <scope>NUCLEOTIDE SEQUENCE</scope>
    <source>
        <strain evidence="2">HKST-UBA09</strain>
    </source>
</reference>
<dbReference type="Proteomes" id="UP000714915">
    <property type="component" value="Unassembled WGS sequence"/>
</dbReference>
<keyword evidence="1" id="KW-0175">Coiled coil</keyword>
<dbReference type="InterPro" id="IPR003837">
    <property type="entry name" value="GatC"/>
</dbReference>